<evidence type="ECO:0000313" key="3">
    <source>
        <dbReference type="EMBL" id="GAU27191.1"/>
    </source>
</evidence>
<accession>A0A2Z6M4V1</accession>
<sequence length="107" mass="12523">MADNNNNNKCLPCDLRNRRCLANCPTWVHFRDEQDYLRVLEVFSYNKMRLWMVEARDTDATARGSAALIWEAAATTSEVVMRFSWRLNKTLQFSMLKSSNSKLMLQL</sequence>
<dbReference type="EMBL" id="DF973348">
    <property type="protein sequence ID" value="GAU27191.1"/>
    <property type="molecule type" value="Genomic_DNA"/>
</dbReference>
<comment type="similarity">
    <text evidence="1">Belongs to the LOB domain-containing protein family.</text>
</comment>
<feature type="domain" description="LOB" evidence="2">
    <location>
        <begin position="9"/>
        <end position="80"/>
    </location>
</feature>
<evidence type="ECO:0000259" key="2">
    <source>
        <dbReference type="Pfam" id="PF03195"/>
    </source>
</evidence>
<dbReference type="Pfam" id="PF03195">
    <property type="entry name" value="LOB"/>
    <property type="match status" value="1"/>
</dbReference>
<reference evidence="4" key="1">
    <citation type="journal article" date="2017" name="Front. Plant Sci.">
        <title>Climate Clever Clovers: New Paradigm to Reduce the Environmental Footprint of Ruminants by Breeding Low Methanogenic Forages Utilizing Haplotype Variation.</title>
        <authorList>
            <person name="Kaur P."/>
            <person name="Appels R."/>
            <person name="Bayer P.E."/>
            <person name="Keeble-Gagnere G."/>
            <person name="Wang J."/>
            <person name="Hirakawa H."/>
            <person name="Shirasawa K."/>
            <person name="Vercoe P."/>
            <person name="Stefanova K."/>
            <person name="Durmic Z."/>
            <person name="Nichols P."/>
            <person name="Revell C."/>
            <person name="Isobe S.N."/>
            <person name="Edwards D."/>
            <person name="Erskine W."/>
        </authorList>
    </citation>
    <scope>NUCLEOTIDE SEQUENCE [LARGE SCALE GENOMIC DNA]</scope>
    <source>
        <strain evidence="4">cv. Daliak</strain>
    </source>
</reference>
<dbReference type="OrthoDB" id="10597047at2759"/>
<evidence type="ECO:0000313" key="4">
    <source>
        <dbReference type="Proteomes" id="UP000242715"/>
    </source>
</evidence>
<evidence type="ECO:0000256" key="1">
    <source>
        <dbReference type="ARBA" id="ARBA00005474"/>
    </source>
</evidence>
<dbReference type="AlphaFoldDB" id="A0A2Z6M4V1"/>
<gene>
    <name evidence="3" type="ORF">TSUD_107820</name>
</gene>
<proteinExistence type="inferred from homology"/>
<keyword evidence="4" id="KW-1185">Reference proteome</keyword>
<name>A0A2Z6M4V1_TRISU</name>
<protein>
    <recommendedName>
        <fullName evidence="2">LOB domain-containing protein</fullName>
    </recommendedName>
</protein>
<organism evidence="3 4">
    <name type="scientific">Trifolium subterraneum</name>
    <name type="common">Subterranean clover</name>
    <dbReference type="NCBI Taxonomy" id="3900"/>
    <lineage>
        <taxon>Eukaryota</taxon>
        <taxon>Viridiplantae</taxon>
        <taxon>Streptophyta</taxon>
        <taxon>Embryophyta</taxon>
        <taxon>Tracheophyta</taxon>
        <taxon>Spermatophyta</taxon>
        <taxon>Magnoliopsida</taxon>
        <taxon>eudicotyledons</taxon>
        <taxon>Gunneridae</taxon>
        <taxon>Pentapetalae</taxon>
        <taxon>rosids</taxon>
        <taxon>fabids</taxon>
        <taxon>Fabales</taxon>
        <taxon>Fabaceae</taxon>
        <taxon>Papilionoideae</taxon>
        <taxon>50 kb inversion clade</taxon>
        <taxon>NPAAA clade</taxon>
        <taxon>Hologalegina</taxon>
        <taxon>IRL clade</taxon>
        <taxon>Trifolieae</taxon>
        <taxon>Trifolium</taxon>
    </lineage>
</organism>
<dbReference type="InterPro" id="IPR004883">
    <property type="entry name" value="LOB"/>
</dbReference>
<dbReference type="Proteomes" id="UP000242715">
    <property type="component" value="Unassembled WGS sequence"/>
</dbReference>